<sequence length="102" mass="11679">MREHIHRIQASKFDSTRMTHYLGDQIQNEIINLLGTTIKNYILNKVRESKYFSIILDCTSDVSHTEQITVILRYVVLNSETKNVTICESFIGICPITSSTGE</sequence>
<dbReference type="Proteomes" id="UP001516400">
    <property type="component" value="Unassembled WGS sequence"/>
</dbReference>
<name>A0ABD2MRM7_9CUCU</name>
<dbReference type="PANTHER" id="PTHR45749:SF35">
    <property type="entry name" value="AC-LIKE TRANSPOSASE-RELATED"/>
    <property type="match status" value="1"/>
</dbReference>
<dbReference type="PANTHER" id="PTHR45749">
    <property type="match status" value="1"/>
</dbReference>
<proteinExistence type="predicted"/>
<reference evidence="1 2" key="1">
    <citation type="journal article" date="2021" name="BMC Biol.">
        <title>Horizontally acquired antibacterial genes associated with adaptive radiation of ladybird beetles.</title>
        <authorList>
            <person name="Li H.S."/>
            <person name="Tang X.F."/>
            <person name="Huang Y.H."/>
            <person name="Xu Z.Y."/>
            <person name="Chen M.L."/>
            <person name="Du X.Y."/>
            <person name="Qiu B.Y."/>
            <person name="Chen P.T."/>
            <person name="Zhang W."/>
            <person name="Slipinski A."/>
            <person name="Escalona H.E."/>
            <person name="Waterhouse R.M."/>
            <person name="Zwick A."/>
            <person name="Pang H."/>
        </authorList>
    </citation>
    <scope>NUCLEOTIDE SEQUENCE [LARGE SCALE GENOMIC DNA]</scope>
    <source>
        <strain evidence="1">SYSU2018</strain>
    </source>
</reference>
<evidence type="ECO:0000313" key="2">
    <source>
        <dbReference type="Proteomes" id="UP001516400"/>
    </source>
</evidence>
<gene>
    <name evidence="1" type="ORF">HHI36_008144</name>
</gene>
<evidence type="ECO:0000313" key="1">
    <source>
        <dbReference type="EMBL" id="KAL3269061.1"/>
    </source>
</evidence>
<dbReference type="EMBL" id="JABFTP020000021">
    <property type="protein sequence ID" value="KAL3269061.1"/>
    <property type="molecule type" value="Genomic_DNA"/>
</dbReference>
<accession>A0ABD2MRM7</accession>
<comment type="caution">
    <text evidence="1">The sequence shown here is derived from an EMBL/GenBank/DDBJ whole genome shotgun (WGS) entry which is preliminary data.</text>
</comment>
<protein>
    <recommendedName>
        <fullName evidence="3">DUF4371 domain-containing protein</fullName>
    </recommendedName>
</protein>
<organism evidence="1 2">
    <name type="scientific">Cryptolaemus montrouzieri</name>
    <dbReference type="NCBI Taxonomy" id="559131"/>
    <lineage>
        <taxon>Eukaryota</taxon>
        <taxon>Metazoa</taxon>
        <taxon>Ecdysozoa</taxon>
        <taxon>Arthropoda</taxon>
        <taxon>Hexapoda</taxon>
        <taxon>Insecta</taxon>
        <taxon>Pterygota</taxon>
        <taxon>Neoptera</taxon>
        <taxon>Endopterygota</taxon>
        <taxon>Coleoptera</taxon>
        <taxon>Polyphaga</taxon>
        <taxon>Cucujiformia</taxon>
        <taxon>Coccinelloidea</taxon>
        <taxon>Coccinellidae</taxon>
        <taxon>Scymninae</taxon>
        <taxon>Scymnini</taxon>
        <taxon>Cryptolaemus</taxon>
    </lineage>
</organism>
<dbReference type="AlphaFoldDB" id="A0ABD2MRM7"/>
<keyword evidence="2" id="KW-1185">Reference proteome</keyword>
<evidence type="ECO:0008006" key="3">
    <source>
        <dbReference type="Google" id="ProtNLM"/>
    </source>
</evidence>